<organism evidence="2 3">
    <name type="scientific">Ganoderma sinense ZZ0214-1</name>
    <dbReference type="NCBI Taxonomy" id="1077348"/>
    <lineage>
        <taxon>Eukaryota</taxon>
        <taxon>Fungi</taxon>
        <taxon>Dikarya</taxon>
        <taxon>Basidiomycota</taxon>
        <taxon>Agaricomycotina</taxon>
        <taxon>Agaricomycetes</taxon>
        <taxon>Polyporales</taxon>
        <taxon>Polyporaceae</taxon>
        <taxon>Ganoderma</taxon>
    </lineage>
</organism>
<proteinExistence type="predicted"/>
<feature type="region of interest" description="Disordered" evidence="1">
    <location>
        <begin position="101"/>
        <end position="129"/>
    </location>
</feature>
<gene>
    <name evidence="2" type="ORF">GSI_09878</name>
</gene>
<reference evidence="2 3" key="1">
    <citation type="journal article" date="2015" name="Sci. Rep.">
        <title>Chromosome-level genome map provides insights into diverse defense mechanisms in the medicinal fungus Ganoderma sinense.</title>
        <authorList>
            <person name="Zhu Y."/>
            <person name="Xu J."/>
            <person name="Sun C."/>
            <person name="Zhou S."/>
            <person name="Xu H."/>
            <person name="Nelson D.R."/>
            <person name="Qian J."/>
            <person name="Song J."/>
            <person name="Luo H."/>
            <person name="Xiang L."/>
            <person name="Li Y."/>
            <person name="Xu Z."/>
            <person name="Ji A."/>
            <person name="Wang L."/>
            <person name="Lu S."/>
            <person name="Hayward A."/>
            <person name="Sun W."/>
            <person name="Li X."/>
            <person name="Schwartz D.C."/>
            <person name="Wang Y."/>
            <person name="Chen S."/>
        </authorList>
    </citation>
    <scope>NUCLEOTIDE SEQUENCE [LARGE SCALE GENOMIC DNA]</scope>
    <source>
        <strain evidence="2 3">ZZ0214-1</strain>
    </source>
</reference>
<comment type="caution">
    <text evidence="2">The sequence shown here is derived from an EMBL/GenBank/DDBJ whole genome shotgun (WGS) entry which is preliminary data.</text>
</comment>
<evidence type="ECO:0000313" key="3">
    <source>
        <dbReference type="Proteomes" id="UP000230002"/>
    </source>
</evidence>
<sequence>MYSPRLSWDVLGSVVDHSSGRPNTLCSLALACRHLRRPSHLVMFCRVQLESHDHVFAFLAFFQANPELQLFAHTIIATSAAFGPSPLYVLPNLSSIECVDESQLGEPEDEDREDEYTGDKAEDDELPPIPDYMRPQAGVRVWAQRSLVLHNASLTCFTQFGARIRTLRLSSVFFLTLLSFA</sequence>
<name>A0A2G8S2R1_9APHY</name>
<protein>
    <recommendedName>
        <fullName evidence="4">F-box domain-containing protein</fullName>
    </recommendedName>
</protein>
<dbReference type="EMBL" id="AYKW01000030">
    <property type="protein sequence ID" value="PIL28027.1"/>
    <property type="molecule type" value="Genomic_DNA"/>
</dbReference>
<evidence type="ECO:0008006" key="4">
    <source>
        <dbReference type="Google" id="ProtNLM"/>
    </source>
</evidence>
<dbReference type="PROSITE" id="PS51257">
    <property type="entry name" value="PROKAR_LIPOPROTEIN"/>
    <property type="match status" value="1"/>
</dbReference>
<dbReference type="AlphaFoldDB" id="A0A2G8S2R1"/>
<keyword evidence="3" id="KW-1185">Reference proteome</keyword>
<dbReference type="OrthoDB" id="2745898at2759"/>
<dbReference type="Proteomes" id="UP000230002">
    <property type="component" value="Unassembled WGS sequence"/>
</dbReference>
<evidence type="ECO:0000256" key="1">
    <source>
        <dbReference type="SAM" id="MobiDB-lite"/>
    </source>
</evidence>
<evidence type="ECO:0000313" key="2">
    <source>
        <dbReference type="EMBL" id="PIL28027.1"/>
    </source>
</evidence>
<accession>A0A2G8S2R1</accession>